<evidence type="ECO:0000313" key="4">
    <source>
        <dbReference type="Proteomes" id="UP000292039"/>
    </source>
</evidence>
<feature type="signal peptide" evidence="1">
    <location>
        <begin position="1"/>
        <end position="34"/>
    </location>
</feature>
<dbReference type="AlphaFoldDB" id="A0A4Q7MRI4"/>
<evidence type="ECO:0000256" key="1">
    <source>
        <dbReference type="SAM" id="SignalP"/>
    </source>
</evidence>
<dbReference type="EMBL" id="SGWZ01000003">
    <property type="protein sequence ID" value="RZS69472.1"/>
    <property type="molecule type" value="Genomic_DNA"/>
</dbReference>
<dbReference type="InterPro" id="IPR016187">
    <property type="entry name" value="CTDL_fold"/>
</dbReference>
<name>A0A4Q7MRI4_9BURK</name>
<sequence>MKASERPGNGLTLARCVLAAGLLAGLAAPPQAGAATPLPAPAPAHDCLAYSGIPDGFGPATDKAPNRAGLVAIPGGRFLMGADDGYPEEKPVHPVAVAGFFIDRHEVTNAQFARFVAATGYVTRAEHTPDLPHGIQVPDAYRQPGSAVFVPPARPSGGHAGAGHDHDDHGTTEQHGAYQWWAWVPGANWRHPGGPDTGIEGLENHPVVHIAYEDAQAYARWLGRDLPTEAQWEYAARGGLEGATYPWGNTPELQGRLMANTWQGNFPAQNLVRDGYAGSAPVGCFPANGHGLWDAVGNVWEWTRDPWRPYHDPQASSEPPAQAHLAPGRQAATRVLKGGSFLCAPNFCMRYRPASRQPQEAAMSTMHVGFRTVLNLEP</sequence>
<accession>A0A4Q7MRI4</accession>
<reference evidence="3 4" key="1">
    <citation type="submission" date="2019-02" db="EMBL/GenBank/DDBJ databases">
        <title>Genomic Encyclopedia of Type Strains, Phase IV (KMG-IV): sequencing the most valuable type-strain genomes for metagenomic binning, comparative biology and taxonomic classification.</title>
        <authorList>
            <person name="Goeker M."/>
        </authorList>
    </citation>
    <scope>NUCLEOTIDE SEQUENCE [LARGE SCALE GENOMIC DNA]</scope>
    <source>
        <strain evidence="3 4">DSM 16618</strain>
    </source>
</reference>
<keyword evidence="1" id="KW-0732">Signal</keyword>
<dbReference type="InterPro" id="IPR005532">
    <property type="entry name" value="SUMF_dom"/>
</dbReference>
<dbReference type="RefSeq" id="WP_130487141.1">
    <property type="nucleotide sequence ID" value="NZ_CBCSEB010000006.1"/>
</dbReference>
<dbReference type="Pfam" id="PF03781">
    <property type="entry name" value="FGE-sulfatase"/>
    <property type="match status" value="1"/>
</dbReference>
<dbReference type="SUPFAM" id="SSF56436">
    <property type="entry name" value="C-type lectin-like"/>
    <property type="match status" value="1"/>
</dbReference>
<feature type="domain" description="Sulfatase-modifying factor enzyme-like" evidence="2">
    <location>
        <begin position="69"/>
        <end position="373"/>
    </location>
</feature>
<dbReference type="PANTHER" id="PTHR23150:SF19">
    <property type="entry name" value="FORMYLGLYCINE-GENERATING ENZYME"/>
    <property type="match status" value="1"/>
</dbReference>
<evidence type="ECO:0000259" key="2">
    <source>
        <dbReference type="Pfam" id="PF03781"/>
    </source>
</evidence>
<protein>
    <submittedName>
        <fullName evidence="3">Formylglycine-generating enzyme required for sulfatase activity</fullName>
    </submittedName>
</protein>
<dbReference type="PANTHER" id="PTHR23150">
    <property type="entry name" value="SULFATASE MODIFYING FACTOR 1, 2"/>
    <property type="match status" value="1"/>
</dbReference>
<feature type="chain" id="PRO_5030098189" evidence="1">
    <location>
        <begin position="35"/>
        <end position="378"/>
    </location>
</feature>
<dbReference type="GO" id="GO:0120147">
    <property type="term" value="F:formylglycine-generating oxidase activity"/>
    <property type="evidence" value="ECO:0007669"/>
    <property type="project" value="TreeGrafter"/>
</dbReference>
<dbReference type="InterPro" id="IPR042095">
    <property type="entry name" value="SUMF_sf"/>
</dbReference>
<dbReference type="Gene3D" id="3.90.1580.10">
    <property type="entry name" value="paralog of FGE (formylglycine-generating enzyme)"/>
    <property type="match status" value="1"/>
</dbReference>
<dbReference type="InterPro" id="IPR051043">
    <property type="entry name" value="Sulfatase_Mod_Factor_Kinase"/>
</dbReference>
<proteinExistence type="predicted"/>
<evidence type="ECO:0000313" key="3">
    <source>
        <dbReference type="EMBL" id="RZS69472.1"/>
    </source>
</evidence>
<gene>
    <name evidence="3" type="ORF">EV679_2067</name>
</gene>
<dbReference type="Proteomes" id="UP000292039">
    <property type="component" value="Unassembled WGS sequence"/>
</dbReference>
<organism evidence="3 4">
    <name type="scientific">Kerstersia gyiorum</name>
    <dbReference type="NCBI Taxonomy" id="206506"/>
    <lineage>
        <taxon>Bacteria</taxon>
        <taxon>Pseudomonadati</taxon>
        <taxon>Pseudomonadota</taxon>
        <taxon>Betaproteobacteria</taxon>
        <taxon>Burkholderiales</taxon>
        <taxon>Alcaligenaceae</taxon>
        <taxon>Kerstersia</taxon>
    </lineage>
</organism>
<comment type="caution">
    <text evidence="3">The sequence shown here is derived from an EMBL/GenBank/DDBJ whole genome shotgun (WGS) entry which is preliminary data.</text>
</comment>